<comment type="caution">
    <text evidence="2">The sequence shown here is derived from an EMBL/GenBank/DDBJ whole genome shotgun (WGS) entry which is preliminary data.</text>
</comment>
<name>A0A8S4QX06_9NEOP</name>
<protein>
    <submittedName>
        <fullName evidence="2">Jg27134 protein</fullName>
    </submittedName>
</protein>
<accession>A0A8S4QX06</accession>
<dbReference type="EMBL" id="CAKXAJ010021301">
    <property type="protein sequence ID" value="CAH2226427.1"/>
    <property type="molecule type" value="Genomic_DNA"/>
</dbReference>
<feature type="region of interest" description="Disordered" evidence="1">
    <location>
        <begin position="1"/>
        <end position="23"/>
    </location>
</feature>
<dbReference type="Proteomes" id="UP000838756">
    <property type="component" value="Unassembled WGS sequence"/>
</dbReference>
<dbReference type="AlphaFoldDB" id="A0A8S4QX06"/>
<sequence length="58" mass="6027">ARAAHEYSASGSHDARAAAARRPARTVTSHASVLLVPGSQSTGCKTLLEFVSVSTLQF</sequence>
<proteinExistence type="predicted"/>
<reference evidence="2" key="1">
    <citation type="submission" date="2022-03" db="EMBL/GenBank/DDBJ databases">
        <authorList>
            <person name="Lindestad O."/>
        </authorList>
    </citation>
    <scope>NUCLEOTIDE SEQUENCE</scope>
</reference>
<gene>
    <name evidence="2" type="primary">jg27134</name>
    <name evidence="2" type="ORF">PAEG_LOCUS7133</name>
</gene>
<evidence type="ECO:0000256" key="1">
    <source>
        <dbReference type="SAM" id="MobiDB-lite"/>
    </source>
</evidence>
<keyword evidence="3" id="KW-1185">Reference proteome</keyword>
<evidence type="ECO:0000313" key="3">
    <source>
        <dbReference type="Proteomes" id="UP000838756"/>
    </source>
</evidence>
<feature type="non-terminal residue" evidence="2">
    <location>
        <position position="1"/>
    </location>
</feature>
<organism evidence="2 3">
    <name type="scientific">Pararge aegeria aegeria</name>
    <dbReference type="NCBI Taxonomy" id="348720"/>
    <lineage>
        <taxon>Eukaryota</taxon>
        <taxon>Metazoa</taxon>
        <taxon>Ecdysozoa</taxon>
        <taxon>Arthropoda</taxon>
        <taxon>Hexapoda</taxon>
        <taxon>Insecta</taxon>
        <taxon>Pterygota</taxon>
        <taxon>Neoptera</taxon>
        <taxon>Endopterygota</taxon>
        <taxon>Lepidoptera</taxon>
        <taxon>Glossata</taxon>
        <taxon>Ditrysia</taxon>
        <taxon>Papilionoidea</taxon>
        <taxon>Nymphalidae</taxon>
        <taxon>Satyrinae</taxon>
        <taxon>Satyrini</taxon>
        <taxon>Parargina</taxon>
        <taxon>Pararge</taxon>
    </lineage>
</organism>
<evidence type="ECO:0000313" key="2">
    <source>
        <dbReference type="EMBL" id="CAH2226427.1"/>
    </source>
</evidence>